<reference evidence="2" key="1">
    <citation type="journal article" date="2023" name="Antonie Van Leeuwenhoek">
        <title>Mesoterricola silvestris gen. nov., sp. nov., Mesoterricola sediminis sp. nov., Geothrix oryzae sp. nov., Geothrix edaphica sp. nov., Geothrix rubra sp. nov., and Geothrix limicola sp. nov., six novel members of Acidobacteriota isolated from soils.</title>
        <authorList>
            <person name="Itoh H."/>
            <person name="Sugisawa Y."/>
            <person name="Mise K."/>
            <person name="Xu Z."/>
            <person name="Kuniyasu M."/>
            <person name="Ushijima N."/>
            <person name="Kawano K."/>
            <person name="Kobayashi E."/>
            <person name="Shiratori Y."/>
            <person name="Masuda Y."/>
            <person name="Senoo K."/>
        </authorList>
    </citation>
    <scope>NUCLEOTIDE SEQUENCE</scope>
    <source>
        <strain evidence="2">Red802</strain>
    </source>
</reference>
<dbReference type="NCBIfam" id="TIGR00738">
    <property type="entry name" value="rrf2_super"/>
    <property type="match status" value="1"/>
</dbReference>
<proteinExistence type="predicted"/>
<dbReference type="PANTHER" id="PTHR33221">
    <property type="entry name" value="WINGED HELIX-TURN-HELIX TRANSCRIPTIONAL REGULATOR, RRF2 FAMILY"/>
    <property type="match status" value="1"/>
</dbReference>
<dbReference type="Pfam" id="PF02082">
    <property type="entry name" value="Rrf2"/>
    <property type="match status" value="1"/>
</dbReference>
<evidence type="ECO:0000256" key="1">
    <source>
        <dbReference type="ARBA" id="ARBA00023125"/>
    </source>
</evidence>
<evidence type="ECO:0000313" key="2">
    <source>
        <dbReference type="EMBL" id="GLH66318.1"/>
    </source>
</evidence>
<dbReference type="InterPro" id="IPR036388">
    <property type="entry name" value="WH-like_DNA-bd_sf"/>
</dbReference>
<keyword evidence="1" id="KW-0238">DNA-binding</keyword>
<dbReference type="InterPro" id="IPR000944">
    <property type="entry name" value="Tscrpt_reg_Rrf2"/>
</dbReference>
<dbReference type="InterPro" id="IPR036390">
    <property type="entry name" value="WH_DNA-bd_sf"/>
</dbReference>
<dbReference type="RefSeq" id="WP_285606398.1">
    <property type="nucleotide sequence ID" value="NZ_BSDC01000001.1"/>
</dbReference>
<sequence>MVKGSAKGRYGLLLMVELALQAGRGPVLVADIAERQALPVKFLRVLLGNLKAAGLIKVQRGPSGGCELTRHPSHITALEVLEALEGRFAAGRLPADATHGARAVRELWSRSTEAARAVLRGTTLADLADRHQALEVDSQGYSI</sequence>
<dbReference type="PANTHER" id="PTHR33221:SF5">
    <property type="entry name" value="HTH-TYPE TRANSCRIPTIONAL REGULATOR ISCR"/>
    <property type="match status" value="1"/>
</dbReference>
<keyword evidence="3" id="KW-1185">Reference proteome</keyword>
<dbReference type="EMBL" id="BSDC01000001">
    <property type="protein sequence ID" value="GLH66318.1"/>
    <property type="molecule type" value="Genomic_DNA"/>
</dbReference>
<evidence type="ECO:0000313" key="3">
    <source>
        <dbReference type="Proteomes" id="UP001165044"/>
    </source>
</evidence>
<protein>
    <submittedName>
        <fullName evidence="2">Rrf2 family transcriptional regulator</fullName>
    </submittedName>
</protein>
<gene>
    <name evidence="2" type="ORF">GETHED_06820</name>
</gene>
<dbReference type="Gene3D" id="1.10.10.10">
    <property type="entry name" value="Winged helix-like DNA-binding domain superfamily/Winged helix DNA-binding domain"/>
    <property type="match status" value="1"/>
</dbReference>
<dbReference type="SUPFAM" id="SSF46785">
    <property type="entry name" value="Winged helix' DNA-binding domain"/>
    <property type="match status" value="1"/>
</dbReference>
<organism evidence="2 3">
    <name type="scientific">Geothrix edaphica</name>
    <dbReference type="NCBI Taxonomy" id="2927976"/>
    <lineage>
        <taxon>Bacteria</taxon>
        <taxon>Pseudomonadati</taxon>
        <taxon>Acidobacteriota</taxon>
        <taxon>Holophagae</taxon>
        <taxon>Holophagales</taxon>
        <taxon>Holophagaceae</taxon>
        <taxon>Geothrix</taxon>
    </lineage>
</organism>
<dbReference type="Proteomes" id="UP001165044">
    <property type="component" value="Unassembled WGS sequence"/>
</dbReference>
<comment type="caution">
    <text evidence="2">The sequence shown here is derived from an EMBL/GenBank/DDBJ whole genome shotgun (WGS) entry which is preliminary data.</text>
</comment>
<dbReference type="PROSITE" id="PS51197">
    <property type="entry name" value="HTH_RRF2_2"/>
    <property type="match status" value="1"/>
</dbReference>
<name>A0ABQ5PVD3_9BACT</name>
<accession>A0ABQ5PVD3</accession>